<feature type="active site" evidence="10">
    <location>
        <position position="224"/>
    </location>
</feature>
<keyword evidence="7 11" id="KW-0326">Glycosidase</keyword>
<evidence type="ECO:0000256" key="2">
    <source>
        <dbReference type="ARBA" id="ARBA00012736"/>
    </source>
</evidence>
<reference evidence="13" key="1">
    <citation type="submission" date="2021-01" db="EMBL/GenBank/DDBJ databases">
        <authorList>
            <person name="Kaushik A."/>
        </authorList>
    </citation>
    <scope>NUCLEOTIDE SEQUENCE</scope>
    <source>
        <strain evidence="13">AG1-1A</strain>
    </source>
</reference>
<dbReference type="InterPro" id="IPR000743">
    <property type="entry name" value="Glyco_hydro_28"/>
</dbReference>
<evidence type="ECO:0000256" key="6">
    <source>
        <dbReference type="ARBA" id="ARBA00023157"/>
    </source>
</evidence>
<evidence type="ECO:0000256" key="9">
    <source>
        <dbReference type="ARBA" id="ARBA00034074"/>
    </source>
</evidence>
<dbReference type="GO" id="GO:0071555">
    <property type="term" value="P:cell wall organization"/>
    <property type="evidence" value="ECO:0007669"/>
    <property type="project" value="UniProtKB-KW"/>
</dbReference>
<gene>
    <name evidence="13" type="ORF">RDB_LOCUS112623</name>
</gene>
<dbReference type="InterPro" id="IPR011050">
    <property type="entry name" value="Pectin_lyase_fold/virulence"/>
</dbReference>
<dbReference type="SMART" id="SM00710">
    <property type="entry name" value="PbH1"/>
    <property type="match status" value="5"/>
</dbReference>
<dbReference type="AlphaFoldDB" id="A0A8H3BVX7"/>
<comment type="similarity">
    <text evidence="1 11">Belongs to the glycosyl hydrolase 28 family.</text>
</comment>
<organism evidence="13 14">
    <name type="scientific">Rhizoctonia solani</name>
    <dbReference type="NCBI Taxonomy" id="456999"/>
    <lineage>
        <taxon>Eukaryota</taxon>
        <taxon>Fungi</taxon>
        <taxon>Dikarya</taxon>
        <taxon>Basidiomycota</taxon>
        <taxon>Agaricomycotina</taxon>
        <taxon>Agaricomycetes</taxon>
        <taxon>Cantharellales</taxon>
        <taxon>Ceratobasidiaceae</taxon>
        <taxon>Rhizoctonia</taxon>
    </lineage>
</organism>
<dbReference type="Gene3D" id="2.160.20.10">
    <property type="entry name" value="Single-stranded right-handed beta-helix, Pectin lyase-like"/>
    <property type="match status" value="1"/>
</dbReference>
<dbReference type="PANTHER" id="PTHR31884:SF1">
    <property type="entry name" value="POLYGALACTURONASE"/>
    <property type="match status" value="1"/>
</dbReference>
<dbReference type="InterPro" id="IPR006626">
    <property type="entry name" value="PbH1"/>
</dbReference>
<protein>
    <recommendedName>
        <fullName evidence="2">endo-polygalacturonase</fullName>
        <ecNumber evidence="2">3.2.1.15</ecNumber>
    </recommendedName>
</protein>
<keyword evidence="6" id="KW-1015">Disulfide bond</keyword>
<evidence type="ECO:0000256" key="4">
    <source>
        <dbReference type="ARBA" id="ARBA00022737"/>
    </source>
</evidence>
<feature type="signal peptide" evidence="12">
    <location>
        <begin position="1"/>
        <end position="17"/>
    </location>
</feature>
<dbReference type="EC" id="3.2.1.15" evidence="2"/>
<dbReference type="Pfam" id="PF00295">
    <property type="entry name" value="Glyco_hydro_28"/>
    <property type="match status" value="1"/>
</dbReference>
<dbReference type="InterPro" id="IPR012334">
    <property type="entry name" value="Pectin_lyas_fold"/>
</dbReference>
<dbReference type="GO" id="GO:0004650">
    <property type="term" value="F:polygalacturonase activity"/>
    <property type="evidence" value="ECO:0007669"/>
    <property type="project" value="UniProtKB-EC"/>
</dbReference>
<dbReference type="GO" id="GO:0005576">
    <property type="term" value="C:extracellular region"/>
    <property type="evidence" value="ECO:0007669"/>
    <property type="project" value="TreeGrafter"/>
</dbReference>
<dbReference type="PROSITE" id="PS00502">
    <property type="entry name" value="POLYGALACTURONASE"/>
    <property type="match status" value="1"/>
</dbReference>
<keyword evidence="4" id="KW-0677">Repeat</keyword>
<dbReference type="Proteomes" id="UP000663840">
    <property type="component" value="Unassembled WGS sequence"/>
</dbReference>
<name>A0A8H3BVX7_9AGAM</name>
<feature type="chain" id="PRO_5034739825" description="endo-polygalacturonase" evidence="12">
    <location>
        <begin position="18"/>
        <end position="362"/>
    </location>
</feature>
<evidence type="ECO:0000256" key="8">
    <source>
        <dbReference type="ARBA" id="ARBA00023316"/>
    </source>
</evidence>
<evidence type="ECO:0000256" key="12">
    <source>
        <dbReference type="SAM" id="SignalP"/>
    </source>
</evidence>
<keyword evidence="8" id="KW-0961">Cell wall biogenesis/degradation</keyword>
<proteinExistence type="inferred from homology"/>
<evidence type="ECO:0000256" key="1">
    <source>
        <dbReference type="ARBA" id="ARBA00008834"/>
    </source>
</evidence>
<dbReference type="EMBL" id="CAJMWR010003729">
    <property type="protein sequence ID" value="CAE6468447.1"/>
    <property type="molecule type" value="Genomic_DNA"/>
</dbReference>
<accession>A0A8H3BVX7</accession>
<evidence type="ECO:0000256" key="5">
    <source>
        <dbReference type="ARBA" id="ARBA00022801"/>
    </source>
</evidence>
<dbReference type="SUPFAM" id="SSF51126">
    <property type="entry name" value="Pectin lyase-like"/>
    <property type="match status" value="1"/>
</dbReference>
<sequence length="362" mass="37253">MRYSLALFTLPVALVAATPAGKRCTGTISSLDDVAAAEKCTTININAFTVPAGKTFAISALDGATINLVGDVKFGVANWAGPLFSVTGNNLIFNGNGHTFDGQGASYWDGQGGNGGVTKPHPMMKIKMSGTYSNVKVLNSPAHVYSVSNPAKLVMSKLTIDNSAGDKPNSKSGGKAAGHNTDGFDVSTNDLTIENSTIYNQDDCIAINKGSNIIFQGNTCSGGHGISIGSVSTDATVKDIQILNNNVVDSDQALRIKTKSDATNASVATVTYKGNTATGIKRFGVIVDQSYPSTLGTPGNNVVISGITFGAGNNIAVTSGAQRVAVDCGSKCTGTWDWSGLKVTGGTAGKIDNYKNIKAGSY</sequence>
<evidence type="ECO:0000256" key="3">
    <source>
        <dbReference type="ARBA" id="ARBA00022729"/>
    </source>
</evidence>
<evidence type="ECO:0000256" key="11">
    <source>
        <dbReference type="RuleBase" id="RU361169"/>
    </source>
</evidence>
<dbReference type="GO" id="GO:0045490">
    <property type="term" value="P:pectin catabolic process"/>
    <property type="evidence" value="ECO:0007669"/>
    <property type="project" value="TreeGrafter"/>
</dbReference>
<dbReference type="InterPro" id="IPR050434">
    <property type="entry name" value="Glycosyl_hydrlase_28"/>
</dbReference>
<keyword evidence="3 12" id="KW-0732">Signal</keyword>
<comment type="caution">
    <text evidence="13">The sequence shown here is derived from an EMBL/GenBank/DDBJ whole genome shotgun (WGS) entry which is preliminary data.</text>
</comment>
<comment type="catalytic activity">
    <reaction evidence="9">
        <text>(1,4-alpha-D-galacturonosyl)n+m + H2O = (1,4-alpha-D-galacturonosyl)n + (1,4-alpha-D-galacturonosyl)m.</text>
        <dbReference type="EC" id="3.2.1.15"/>
    </reaction>
</comment>
<evidence type="ECO:0000256" key="7">
    <source>
        <dbReference type="ARBA" id="ARBA00023295"/>
    </source>
</evidence>
<dbReference type="PANTHER" id="PTHR31884">
    <property type="entry name" value="POLYGALACTURONASE"/>
    <property type="match status" value="1"/>
</dbReference>
<evidence type="ECO:0000256" key="10">
    <source>
        <dbReference type="PROSITE-ProRule" id="PRU10052"/>
    </source>
</evidence>
<evidence type="ECO:0000313" key="14">
    <source>
        <dbReference type="Proteomes" id="UP000663840"/>
    </source>
</evidence>
<evidence type="ECO:0000313" key="13">
    <source>
        <dbReference type="EMBL" id="CAE6468447.1"/>
    </source>
</evidence>
<keyword evidence="5 11" id="KW-0378">Hydrolase</keyword>